<keyword evidence="5 6" id="KW-0472">Membrane</keyword>
<dbReference type="PANTHER" id="PTHR43124">
    <property type="entry name" value="PURINE EFFLUX PUMP PBUE"/>
    <property type="match status" value="1"/>
</dbReference>
<dbReference type="SUPFAM" id="SSF103473">
    <property type="entry name" value="MFS general substrate transporter"/>
    <property type="match status" value="1"/>
</dbReference>
<comment type="subcellular location">
    <subcellularLocation>
        <location evidence="1">Cell membrane</location>
        <topology evidence="1">Multi-pass membrane protein</topology>
    </subcellularLocation>
</comment>
<dbReference type="InterPro" id="IPR011701">
    <property type="entry name" value="MFS"/>
</dbReference>
<feature type="transmembrane region" description="Helical" evidence="6">
    <location>
        <begin position="99"/>
        <end position="117"/>
    </location>
</feature>
<keyword evidence="3 6" id="KW-0812">Transmembrane</keyword>
<name>A0A841C556_9PSEU</name>
<dbReference type="InterPro" id="IPR020846">
    <property type="entry name" value="MFS_dom"/>
</dbReference>
<keyword evidence="2" id="KW-1003">Cell membrane</keyword>
<accession>A0A841C556</accession>
<dbReference type="CDD" id="cd17324">
    <property type="entry name" value="MFS_NepI_like"/>
    <property type="match status" value="1"/>
</dbReference>
<feature type="transmembrane region" description="Helical" evidence="6">
    <location>
        <begin position="359"/>
        <end position="378"/>
    </location>
</feature>
<feature type="domain" description="Major facilitator superfamily (MFS) profile" evidence="7">
    <location>
        <begin position="4"/>
        <end position="383"/>
    </location>
</feature>
<organism evidence="8 9">
    <name type="scientific">Saccharothrix tamanrassetensis</name>
    <dbReference type="NCBI Taxonomy" id="1051531"/>
    <lineage>
        <taxon>Bacteria</taxon>
        <taxon>Bacillati</taxon>
        <taxon>Actinomycetota</taxon>
        <taxon>Actinomycetes</taxon>
        <taxon>Pseudonocardiales</taxon>
        <taxon>Pseudonocardiaceae</taxon>
        <taxon>Saccharothrix</taxon>
    </lineage>
</organism>
<comment type="caution">
    <text evidence="8">The sequence shown here is derived from an EMBL/GenBank/DDBJ whole genome shotgun (WGS) entry which is preliminary data.</text>
</comment>
<proteinExistence type="predicted"/>
<evidence type="ECO:0000256" key="2">
    <source>
        <dbReference type="ARBA" id="ARBA00022475"/>
    </source>
</evidence>
<dbReference type="PROSITE" id="PS50850">
    <property type="entry name" value="MFS"/>
    <property type="match status" value="1"/>
</dbReference>
<dbReference type="RefSeq" id="WP_184687373.1">
    <property type="nucleotide sequence ID" value="NZ_JACHJN010000001.1"/>
</dbReference>
<dbReference type="GO" id="GO:0005886">
    <property type="term" value="C:plasma membrane"/>
    <property type="evidence" value="ECO:0007669"/>
    <property type="project" value="UniProtKB-SubCell"/>
</dbReference>
<evidence type="ECO:0000259" key="7">
    <source>
        <dbReference type="PROSITE" id="PS50850"/>
    </source>
</evidence>
<dbReference type="PANTHER" id="PTHR43124:SF3">
    <property type="entry name" value="CHLORAMPHENICOL EFFLUX PUMP RV0191"/>
    <property type="match status" value="1"/>
</dbReference>
<feature type="transmembrane region" description="Helical" evidence="6">
    <location>
        <begin position="129"/>
        <end position="148"/>
    </location>
</feature>
<feature type="transmembrane region" description="Helical" evidence="6">
    <location>
        <begin position="200"/>
        <end position="224"/>
    </location>
</feature>
<dbReference type="EMBL" id="JACHJN010000001">
    <property type="protein sequence ID" value="MBB5953662.1"/>
    <property type="molecule type" value="Genomic_DNA"/>
</dbReference>
<feature type="transmembrane region" description="Helical" evidence="6">
    <location>
        <begin position="70"/>
        <end position="93"/>
    </location>
</feature>
<evidence type="ECO:0000313" key="9">
    <source>
        <dbReference type="Proteomes" id="UP000547510"/>
    </source>
</evidence>
<dbReference type="AlphaFoldDB" id="A0A841C556"/>
<keyword evidence="9" id="KW-1185">Reference proteome</keyword>
<feature type="transmembrane region" description="Helical" evidence="6">
    <location>
        <begin position="42"/>
        <end position="63"/>
    </location>
</feature>
<dbReference type="GO" id="GO:0022857">
    <property type="term" value="F:transmembrane transporter activity"/>
    <property type="evidence" value="ECO:0007669"/>
    <property type="project" value="InterPro"/>
</dbReference>
<dbReference type="Gene3D" id="1.20.1250.20">
    <property type="entry name" value="MFS general substrate transporter like domains"/>
    <property type="match status" value="1"/>
</dbReference>
<evidence type="ECO:0000256" key="4">
    <source>
        <dbReference type="ARBA" id="ARBA00022989"/>
    </source>
</evidence>
<evidence type="ECO:0000256" key="5">
    <source>
        <dbReference type="ARBA" id="ARBA00023136"/>
    </source>
</evidence>
<evidence type="ECO:0000256" key="1">
    <source>
        <dbReference type="ARBA" id="ARBA00004651"/>
    </source>
</evidence>
<feature type="transmembrane region" description="Helical" evidence="6">
    <location>
        <begin position="292"/>
        <end position="311"/>
    </location>
</feature>
<dbReference type="InterPro" id="IPR036259">
    <property type="entry name" value="MFS_trans_sf"/>
</dbReference>
<keyword evidence="4 6" id="KW-1133">Transmembrane helix</keyword>
<dbReference type="Pfam" id="PF07690">
    <property type="entry name" value="MFS_1"/>
    <property type="match status" value="1"/>
</dbReference>
<feature type="transmembrane region" description="Helical" evidence="6">
    <location>
        <begin position="160"/>
        <end position="179"/>
    </location>
</feature>
<gene>
    <name evidence="8" type="ORF">FHS29_000232</name>
</gene>
<evidence type="ECO:0000256" key="6">
    <source>
        <dbReference type="SAM" id="Phobius"/>
    </source>
</evidence>
<dbReference type="InterPro" id="IPR050189">
    <property type="entry name" value="MFS_Efflux_Transporters"/>
</dbReference>
<feature type="transmembrane region" description="Helical" evidence="6">
    <location>
        <begin position="267"/>
        <end position="286"/>
    </location>
</feature>
<reference evidence="8 9" key="1">
    <citation type="submission" date="2020-08" db="EMBL/GenBank/DDBJ databases">
        <title>Genomic Encyclopedia of Type Strains, Phase III (KMG-III): the genomes of soil and plant-associated and newly described type strains.</title>
        <authorList>
            <person name="Whitman W."/>
        </authorList>
    </citation>
    <scope>NUCLEOTIDE SEQUENCE [LARGE SCALE GENOMIC DNA]</scope>
    <source>
        <strain evidence="8 9">CECT 8640</strain>
    </source>
</reference>
<evidence type="ECO:0000313" key="8">
    <source>
        <dbReference type="EMBL" id="MBB5953662.1"/>
    </source>
</evidence>
<dbReference type="Proteomes" id="UP000547510">
    <property type="component" value="Unassembled WGS sequence"/>
</dbReference>
<evidence type="ECO:0000256" key="3">
    <source>
        <dbReference type="ARBA" id="ARBA00022692"/>
    </source>
</evidence>
<protein>
    <submittedName>
        <fullName evidence="8">DHA1 family inner membrane transport protein</fullName>
    </submittedName>
</protein>
<feature type="transmembrane region" description="Helical" evidence="6">
    <location>
        <begin position="323"/>
        <end position="347"/>
    </location>
</feature>
<sequence>MPIAVFALALCGFGIGTTEFVVMGLLPEVARDLEVGVTTAGVLISGYAVGVVFGGPLLVALGIRVPRKRMLLALMAIFVVGNLVSALAPGYALLMTGRVATAVCHGAFLGLASVVAADLADSGRTARAVALVFAGGAIANVVGAPLGTFVGQNFGWRTTFWMLVVIGLVGFAGIARLVPHRTASTTASLRDELVVFRRPQVALGLAMTALSIGALFTSFTYVAPMLTEVTGYAESALTPLLVLFGVGLVAGNTVGGKLGDRIGLIRTLALALGALTVVLAVFTVTAHSKVPAAVTLLLVGFAGFATVPGLMTRVIGKAVDAPTLAAVVTVSASNVGIALGAWLGGVAIDANLGYTAPNWLGAMMAGGALLLTLLSGALDRRAPLDPAEPVAAEPRPATS</sequence>
<feature type="transmembrane region" description="Helical" evidence="6">
    <location>
        <begin position="236"/>
        <end position="255"/>
    </location>
</feature>